<dbReference type="EMBL" id="BQKI01000078">
    <property type="protein sequence ID" value="GJN25210.1"/>
    <property type="molecule type" value="Genomic_DNA"/>
</dbReference>
<reference evidence="1" key="2">
    <citation type="submission" date="2021-12" db="EMBL/GenBank/DDBJ databases">
        <title>Resequencing data analysis of finger millet.</title>
        <authorList>
            <person name="Hatakeyama M."/>
            <person name="Aluri S."/>
            <person name="Balachadran M.T."/>
            <person name="Sivarajan S.R."/>
            <person name="Poveda L."/>
            <person name="Shimizu-Inatsugi R."/>
            <person name="Schlapbach R."/>
            <person name="Sreeman S.M."/>
            <person name="Shimizu K.K."/>
        </authorList>
    </citation>
    <scope>NUCLEOTIDE SEQUENCE</scope>
</reference>
<name>A0AAV5ESL9_ELECO</name>
<dbReference type="Proteomes" id="UP001054889">
    <property type="component" value="Unassembled WGS sequence"/>
</dbReference>
<organism evidence="1 2">
    <name type="scientific">Eleusine coracana subsp. coracana</name>
    <dbReference type="NCBI Taxonomy" id="191504"/>
    <lineage>
        <taxon>Eukaryota</taxon>
        <taxon>Viridiplantae</taxon>
        <taxon>Streptophyta</taxon>
        <taxon>Embryophyta</taxon>
        <taxon>Tracheophyta</taxon>
        <taxon>Spermatophyta</taxon>
        <taxon>Magnoliopsida</taxon>
        <taxon>Liliopsida</taxon>
        <taxon>Poales</taxon>
        <taxon>Poaceae</taxon>
        <taxon>PACMAD clade</taxon>
        <taxon>Chloridoideae</taxon>
        <taxon>Cynodonteae</taxon>
        <taxon>Eleusininae</taxon>
        <taxon>Eleusine</taxon>
    </lineage>
</organism>
<protein>
    <submittedName>
        <fullName evidence="1">Uncharacterized protein</fullName>
    </submittedName>
</protein>
<sequence length="97" mass="10759">MGTKGGRCADMGRTGMRRPLKCAARGGPAEAIWTGSSMRWTARARACQRGDLLQTANVRWTVVMEVEQIRITPPWLELLFCSSRILINSDDVLFCGT</sequence>
<reference evidence="1" key="1">
    <citation type="journal article" date="2018" name="DNA Res.">
        <title>Multiple hybrid de novo genome assembly of finger millet, an orphan allotetraploid crop.</title>
        <authorList>
            <person name="Hatakeyama M."/>
            <person name="Aluri S."/>
            <person name="Balachadran M.T."/>
            <person name="Sivarajan S.R."/>
            <person name="Patrignani A."/>
            <person name="Gruter S."/>
            <person name="Poveda L."/>
            <person name="Shimizu-Inatsugi R."/>
            <person name="Baeten J."/>
            <person name="Francoijs K.J."/>
            <person name="Nataraja K.N."/>
            <person name="Reddy Y.A.N."/>
            <person name="Phadnis S."/>
            <person name="Ravikumar R.L."/>
            <person name="Schlapbach R."/>
            <person name="Sreeman S.M."/>
            <person name="Shimizu K.K."/>
        </authorList>
    </citation>
    <scope>NUCLEOTIDE SEQUENCE</scope>
</reference>
<gene>
    <name evidence="1" type="primary">gb13009</name>
    <name evidence="1" type="ORF">PR202_gb13009</name>
</gene>
<accession>A0AAV5ESL9</accession>
<comment type="caution">
    <text evidence="1">The sequence shown here is derived from an EMBL/GenBank/DDBJ whole genome shotgun (WGS) entry which is preliminary data.</text>
</comment>
<dbReference type="AlphaFoldDB" id="A0AAV5ESL9"/>
<evidence type="ECO:0000313" key="2">
    <source>
        <dbReference type="Proteomes" id="UP001054889"/>
    </source>
</evidence>
<keyword evidence="2" id="KW-1185">Reference proteome</keyword>
<proteinExistence type="predicted"/>
<evidence type="ECO:0000313" key="1">
    <source>
        <dbReference type="EMBL" id="GJN25210.1"/>
    </source>
</evidence>